<dbReference type="GO" id="GO:0032259">
    <property type="term" value="P:methylation"/>
    <property type="evidence" value="ECO:0007669"/>
    <property type="project" value="UniProtKB-KW"/>
</dbReference>
<sequence>MNDLQFYNSTFVDTAEALFSKEESIPEAMSMLSAQLQHLRTSLPVHAWKEYIVQEFRRHTLLTTLHNDPLSRRAYIKPRGYAGDAVMLDYIYSMDEGALPQDLRECTSSAQRMCASIVQADAGQAVCARKRLLAQKIDEVAEHVSHPHVLSLACGHLREAASSRAARTRRLGRFVAVDQDQESLKIVEQEFRPLGVETLRASVRDILMDRVVLNGFDFVYAAGLYDYLALPVAQRLTAQLFRMLNPGGRILLANFMPGITMAGYMEACMDWWLIYRDRAELLQCAQTLPEKQLAHLSLFADDYQNIVYLEITRKK</sequence>
<dbReference type="GO" id="GO:0008168">
    <property type="term" value="F:methyltransferase activity"/>
    <property type="evidence" value="ECO:0007669"/>
    <property type="project" value="UniProtKB-KW"/>
</dbReference>
<dbReference type="Proteomes" id="UP001344906">
    <property type="component" value="Unassembled WGS sequence"/>
</dbReference>
<keyword evidence="2" id="KW-0808">Transferase</keyword>
<evidence type="ECO:0000313" key="2">
    <source>
        <dbReference type="EMBL" id="GLV53342.1"/>
    </source>
</evidence>
<accession>A0ABQ6FH61</accession>
<proteinExistence type="predicted"/>
<evidence type="ECO:0000259" key="1">
    <source>
        <dbReference type="Pfam" id="PF13649"/>
    </source>
</evidence>
<organism evidence="2 3">
    <name type="scientific">Dictyobacter halimunensis</name>
    <dbReference type="NCBI Taxonomy" id="3026934"/>
    <lineage>
        <taxon>Bacteria</taxon>
        <taxon>Bacillati</taxon>
        <taxon>Chloroflexota</taxon>
        <taxon>Ktedonobacteria</taxon>
        <taxon>Ktedonobacterales</taxon>
        <taxon>Dictyobacteraceae</taxon>
        <taxon>Dictyobacter</taxon>
    </lineage>
</organism>
<evidence type="ECO:0000313" key="3">
    <source>
        <dbReference type="Proteomes" id="UP001344906"/>
    </source>
</evidence>
<dbReference type="Gene3D" id="3.40.50.150">
    <property type="entry name" value="Vaccinia Virus protein VP39"/>
    <property type="match status" value="1"/>
</dbReference>
<feature type="domain" description="Methyltransferase" evidence="1">
    <location>
        <begin position="149"/>
        <end position="248"/>
    </location>
</feature>
<dbReference type="Pfam" id="PF13649">
    <property type="entry name" value="Methyltransf_25"/>
    <property type="match status" value="1"/>
</dbReference>
<comment type="caution">
    <text evidence="2">The sequence shown here is derived from an EMBL/GenBank/DDBJ whole genome shotgun (WGS) entry which is preliminary data.</text>
</comment>
<dbReference type="InterPro" id="IPR041698">
    <property type="entry name" value="Methyltransf_25"/>
</dbReference>
<name>A0ABQ6FH61_9CHLR</name>
<keyword evidence="3" id="KW-1185">Reference proteome</keyword>
<reference evidence="2 3" key="1">
    <citation type="submission" date="2023-02" db="EMBL/GenBank/DDBJ databases">
        <title>Dictyobacter halimunensis sp. nov., a new member of the class Ktedonobacteria from forest soil in a geothermal area.</title>
        <authorList>
            <person name="Rachmania M.K."/>
            <person name="Ningsih F."/>
            <person name="Sakai Y."/>
            <person name="Yabe S."/>
            <person name="Yokota A."/>
            <person name="Sjamsuridzal W."/>
        </authorList>
    </citation>
    <scope>NUCLEOTIDE SEQUENCE [LARGE SCALE GENOMIC DNA]</scope>
    <source>
        <strain evidence="2 3">S3.2.2.5</strain>
    </source>
</reference>
<dbReference type="EMBL" id="BSRI01000001">
    <property type="protein sequence ID" value="GLV53342.1"/>
    <property type="molecule type" value="Genomic_DNA"/>
</dbReference>
<gene>
    <name evidence="2" type="ORF">KDH_01970</name>
</gene>
<dbReference type="SUPFAM" id="SSF53335">
    <property type="entry name" value="S-adenosyl-L-methionine-dependent methyltransferases"/>
    <property type="match status" value="1"/>
</dbReference>
<dbReference type="RefSeq" id="WP_338246869.1">
    <property type="nucleotide sequence ID" value="NZ_BSRI01000001.1"/>
</dbReference>
<dbReference type="CDD" id="cd02440">
    <property type="entry name" value="AdoMet_MTases"/>
    <property type="match status" value="1"/>
</dbReference>
<keyword evidence="2" id="KW-0489">Methyltransferase</keyword>
<protein>
    <submittedName>
        <fullName evidence="2">Methyltransferase</fullName>
    </submittedName>
</protein>
<dbReference type="InterPro" id="IPR029063">
    <property type="entry name" value="SAM-dependent_MTases_sf"/>
</dbReference>